<accession>A0A7I7Y434</accession>
<proteinExistence type="predicted"/>
<evidence type="ECO:0000256" key="1">
    <source>
        <dbReference type="SAM" id="MobiDB-lite"/>
    </source>
</evidence>
<dbReference type="Pfam" id="PF02650">
    <property type="entry name" value="HTH_WhiA"/>
    <property type="match status" value="1"/>
</dbReference>
<dbReference type="EMBL" id="AP022612">
    <property type="protein sequence ID" value="BBZ36437.1"/>
    <property type="molecule type" value="Genomic_DNA"/>
</dbReference>
<feature type="compositionally biased region" description="Basic and acidic residues" evidence="1">
    <location>
        <begin position="1"/>
        <end position="14"/>
    </location>
</feature>
<protein>
    <recommendedName>
        <fullName evidence="2">Sporulation regulator WhiA C-terminal domain-containing protein</fullName>
    </recommendedName>
</protein>
<feature type="region of interest" description="Disordered" evidence="1">
    <location>
        <begin position="1"/>
        <end position="22"/>
    </location>
</feature>
<reference evidence="3" key="1">
    <citation type="journal article" date="2019" name="Emerg. Microbes Infect.">
        <title>Comprehensive subspecies identification of 175 nontuberculous mycobacteria species based on 7547 genomic profiles.</title>
        <authorList>
            <person name="Matsumoto Y."/>
            <person name="Kinjo T."/>
            <person name="Motooka D."/>
            <person name="Nabeya D."/>
            <person name="Jung N."/>
            <person name="Uechi K."/>
            <person name="Horii T."/>
            <person name="Iida T."/>
            <person name="Fujita J."/>
            <person name="Nakamura S."/>
        </authorList>
    </citation>
    <scope>NUCLEOTIDE SEQUENCE [LARGE SCALE GENOMIC DNA]</scope>
    <source>
        <strain evidence="3">JCM 13671</strain>
    </source>
</reference>
<evidence type="ECO:0000313" key="4">
    <source>
        <dbReference type="Proteomes" id="UP000466931"/>
    </source>
</evidence>
<dbReference type="InterPro" id="IPR023054">
    <property type="entry name" value="Sporulation_regulator_WhiA_C"/>
</dbReference>
<organism evidence="3 4">
    <name type="scientific">Mycolicibacterium confluentis</name>
    <dbReference type="NCBI Taxonomy" id="28047"/>
    <lineage>
        <taxon>Bacteria</taxon>
        <taxon>Bacillati</taxon>
        <taxon>Actinomycetota</taxon>
        <taxon>Actinomycetes</taxon>
        <taxon>Mycobacteriales</taxon>
        <taxon>Mycobacteriaceae</taxon>
        <taxon>Mycolicibacterium</taxon>
    </lineage>
</organism>
<reference evidence="3" key="2">
    <citation type="submission" date="2020-02" db="EMBL/GenBank/DDBJ databases">
        <authorList>
            <person name="Matsumoto Y."/>
            <person name="Motooka D."/>
            <person name="Nakamura S."/>
        </authorList>
    </citation>
    <scope>NUCLEOTIDE SEQUENCE</scope>
    <source>
        <strain evidence="3">JCM 13671</strain>
    </source>
</reference>
<dbReference type="Proteomes" id="UP000466931">
    <property type="component" value="Chromosome"/>
</dbReference>
<evidence type="ECO:0000313" key="3">
    <source>
        <dbReference type="EMBL" id="BBZ36437.1"/>
    </source>
</evidence>
<feature type="domain" description="Sporulation regulator WhiA C-terminal" evidence="2">
    <location>
        <begin position="1"/>
        <end position="34"/>
    </location>
</feature>
<keyword evidence="4" id="KW-1185">Reference proteome</keyword>
<gene>
    <name evidence="3" type="ORF">MCNF_50420</name>
</gene>
<name>A0A7I7Y434_9MYCO</name>
<sequence length="57" mass="6286">MRLEHPDASLEELGRLAQPPMTKDAIAGQLRRLMRKDGLAEEKAKAQAVQCPMATRG</sequence>
<dbReference type="AlphaFoldDB" id="A0A7I7Y434"/>
<evidence type="ECO:0000259" key="2">
    <source>
        <dbReference type="Pfam" id="PF02650"/>
    </source>
</evidence>